<dbReference type="InterPro" id="IPR036397">
    <property type="entry name" value="RNaseH_sf"/>
</dbReference>
<reference evidence="1" key="1">
    <citation type="submission" date="2020-05" db="EMBL/GenBank/DDBJ databases">
        <authorList>
            <person name="Chiriac C."/>
            <person name="Salcher M."/>
            <person name="Ghai R."/>
            <person name="Kavagutti S V."/>
        </authorList>
    </citation>
    <scope>NUCLEOTIDE SEQUENCE</scope>
</reference>
<dbReference type="GO" id="GO:0003676">
    <property type="term" value="F:nucleic acid binding"/>
    <property type="evidence" value="ECO:0007669"/>
    <property type="project" value="InterPro"/>
</dbReference>
<name>A0A6J5S5B5_9CAUD</name>
<dbReference type="Gene3D" id="3.30.420.10">
    <property type="entry name" value="Ribonuclease H-like superfamily/Ribonuclease H"/>
    <property type="match status" value="1"/>
</dbReference>
<dbReference type="EMBL" id="LR797331">
    <property type="protein sequence ID" value="CAB4203574.1"/>
    <property type="molecule type" value="Genomic_DNA"/>
</dbReference>
<evidence type="ECO:0000313" key="1">
    <source>
        <dbReference type="EMBL" id="CAB4203574.1"/>
    </source>
</evidence>
<dbReference type="SUPFAM" id="SSF53098">
    <property type="entry name" value="Ribonuclease H-like"/>
    <property type="match status" value="1"/>
</dbReference>
<proteinExistence type="predicted"/>
<dbReference type="InterPro" id="IPR012337">
    <property type="entry name" value="RNaseH-like_sf"/>
</dbReference>
<accession>A0A6J5S5B5</accession>
<gene>
    <name evidence="1" type="ORF">UFOVP1382_186</name>
</gene>
<protein>
    <submittedName>
        <fullName evidence="1">Uncharacterized protein</fullName>
    </submittedName>
</protein>
<organism evidence="1">
    <name type="scientific">uncultured Caudovirales phage</name>
    <dbReference type="NCBI Taxonomy" id="2100421"/>
    <lineage>
        <taxon>Viruses</taxon>
        <taxon>Duplodnaviria</taxon>
        <taxon>Heunggongvirae</taxon>
        <taxon>Uroviricota</taxon>
        <taxon>Caudoviricetes</taxon>
        <taxon>Peduoviridae</taxon>
        <taxon>Maltschvirus</taxon>
        <taxon>Maltschvirus maltsch</taxon>
    </lineage>
</organism>
<sequence length="216" mass="23371">MRIESPAQCDILGAPPEPTLRILAIDPSLTACGVLVVDVPSTYILGDATTAARIGVVTSEILGCKLTAGTSREKEERIDSTARRVAEIARERKPDLVLIEGATMGARGMIFDLGAVHYAVRIALRNARFPAEIVALTTGRMLALGVGRNPTRLKVKQWIEVALQQRHGLGMDNEHLNDALVLVLAKLVEIRFPELMPKKAEKTAKKRAPKAKPVAA</sequence>